<dbReference type="SUPFAM" id="SSF54523">
    <property type="entry name" value="Pili subunits"/>
    <property type="match status" value="1"/>
</dbReference>
<dbReference type="Proteomes" id="UP000004947">
    <property type="component" value="Unassembled WGS sequence"/>
</dbReference>
<dbReference type="Pfam" id="PF07596">
    <property type="entry name" value="SBP_bac_10"/>
    <property type="match status" value="1"/>
</dbReference>
<dbReference type="InterPro" id="IPR011453">
    <property type="entry name" value="DUF1559"/>
</dbReference>
<gene>
    <name evidence="3" type="ORF">LNTAR_22579</name>
</gene>
<keyword evidence="1" id="KW-1133">Transmembrane helix</keyword>
<protein>
    <recommendedName>
        <fullName evidence="2">DUF1559 domain-containing protein</fullName>
    </recommendedName>
</protein>
<dbReference type="EMBL" id="ABCK01000002">
    <property type="protein sequence ID" value="EDM29224.1"/>
    <property type="molecule type" value="Genomic_DNA"/>
</dbReference>
<keyword evidence="1" id="KW-0812">Transmembrane</keyword>
<dbReference type="AlphaFoldDB" id="A6DGA7"/>
<organism evidence="3 4">
    <name type="scientific">Lentisphaera araneosa HTCC2155</name>
    <dbReference type="NCBI Taxonomy" id="313628"/>
    <lineage>
        <taxon>Bacteria</taxon>
        <taxon>Pseudomonadati</taxon>
        <taxon>Lentisphaerota</taxon>
        <taxon>Lentisphaeria</taxon>
        <taxon>Lentisphaerales</taxon>
        <taxon>Lentisphaeraceae</taxon>
        <taxon>Lentisphaera</taxon>
    </lineage>
</organism>
<evidence type="ECO:0000259" key="2">
    <source>
        <dbReference type="Pfam" id="PF07596"/>
    </source>
</evidence>
<dbReference type="NCBIfam" id="TIGR02532">
    <property type="entry name" value="IV_pilin_GFxxxE"/>
    <property type="match status" value="1"/>
</dbReference>
<feature type="transmembrane region" description="Helical" evidence="1">
    <location>
        <begin position="12"/>
        <end position="32"/>
    </location>
</feature>
<comment type="caution">
    <text evidence="3">The sequence shown here is derived from an EMBL/GenBank/DDBJ whole genome shotgun (WGS) entry which is preliminary data.</text>
</comment>
<evidence type="ECO:0000256" key="1">
    <source>
        <dbReference type="SAM" id="Phobius"/>
    </source>
</evidence>
<keyword evidence="1" id="KW-0472">Membrane</keyword>
<name>A6DGA7_9BACT</name>
<feature type="domain" description="DUF1559" evidence="2">
    <location>
        <begin position="34"/>
        <end position="145"/>
    </location>
</feature>
<dbReference type="Gene3D" id="3.30.700.10">
    <property type="entry name" value="Glycoprotein, Type 4 Pilin"/>
    <property type="match status" value="1"/>
</dbReference>
<accession>A6DGA7</accession>
<dbReference type="PANTHER" id="PTHR30093">
    <property type="entry name" value="GENERAL SECRETION PATHWAY PROTEIN G"/>
    <property type="match status" value="1"/>
</dbReference>
<dbReference type="PANTHER" id="PTHR30093:SF2">
    <property type="entry name" value="TYPE II SECRETION SYSTEM PROTEIN H"/>
    <property type="match status" value="1"/>
</dbReference>
<dbReference type="eggNOG" id="COG2165">
    <property type="taxonomic scope" value="Bacteria"/>
</dbReference>
<evidence type="ECO:0000313" key="4">
    <source>
        <dbReference type="Proteomes" id="UP000004947"/>
    </source>
</evidence>
<reference evidence="3 4" key="1">
    <citation type="journal article" date="2010" name="J. Bacteriol.">
        <title>Genome sequence of Lentisphaera araneosa HTCC2155T, the type species of the order Lentisphaerales in the phylum Lentisphaerae.</title>
        <authorList>
            <person name="Thrash J.C."/>
            <person name="Cho J.C."/>
            <person name="Vergin K.L."/>
            <person name="Morris R.M."/>
            <person name="Giovannoni S.J."/>
        </authorList>
    </citation>
    <scope>NUCLEOTIDE SEQUENCE [LARGE SCALE GENOMIC DNA]</scope>
    <source>
        <strain evidence="3 4">HTCC2155</strain>
    </source>
</reference>
<sequence length="277" mass="29747">MISSKQKRFTLIEVLVVVAIIGILASLLLPALKSARDSARQAACKSNQKQIGVAFTMYFGDNDDRVPAANNQTGGINYGWDDKIRPYMTSDEIPTPTLMIDSNWTADKAMDIFVCASASEPQWGGNADRTINSYAMSAGWPTPTGGVDPKRFSSWVNNGNLPTYKVTDLDDPTGSFVLSEIDLSTGGSANTSLLQGSGNMIFDPEMQVSQGQNGLPSYVVGTNPNFENKTLDLHNKAKVNYMFVDGHVESHHPFSSSVIGAGTPAAPAGMWTTIKGD</sequence>
<dbReference type="InterPro" id="IPR045584">
    <property type="entry name" value="Pilin-like"/>
</dbReference>
<keyword evidence="4" id="KW-1185">Reference proteome</keyword>
<evidence type="ECO:0000313" key="3">
    <source>
        <dbReference type="EMBL" id="EDM29224.1"/>
    </source>
</evidence>
<proteinExistence type="predicted"/>
<dbReference type="Pfam" id="PF07963">
    <property type="entry name" value="N_methyl"/>
    <property type="match status" value="1"/>
</dbReference>
<dbReference type="RefSeq" id="WP_007276951.1">
    <property type="nucleotide sequence ID" value="NZ_ABCK01000002.1"/>
</dbReference>
<dbReference type="InterPro" id="IPR012902">
    <property type="entry name" value="N_methyl_site"/>
</dbReference>
<dbReference type="OrthoDB" id="263714at2"/>
<dbReference type="STRING" id="313628.LNTAR_22579"/>